<dbReference type="InterPro" id="IPR005122">
    <property type="entry name" value="Uracil-DNA_glycosylase-like"/>
</dbReference>
<dbReference type="NCBIfam" id="TIGR00628">
    <property type="entry name" value="ung"/>
    <property type="match status" value="1"/>
</dbReference>
<evidence type="ECO:0000256" key="1">
    <source>
        <dbReference type="ARBA" id="ARBA00001400"/>
    </source>
</evidence>
<dbReference type="NCBIfam" id="NF003591">
    <property type="entry name" value="PRK05254.1-4"/>
    <property type="match status" value="1"/>
</dbReference>
<comment type="similarity">
    <text evidence="3 9">Belongs to the uracil-DNA glycosylase (UDG) superfamily. UNG family.</text>
</comment>
<keyword evidence="8 9" id="KW-0234">DNA repair</keyword>
<sequence length="226" mass="26247">MTKNILNNDWQEVLGEEFQKPYYRQLREFLKNEYENYTVYPKQEDVFNALQYTPYRDVKTVILGQDPYHGPGQAHGLSFSVKPDVKIPPSLKNIFKEMQDDLDCDIPNNGYLVKWAKEGVLLLNTVLTVRKGQAHSHKGKGWELFTDRVIQKLNERKKPVIFILWGKPAQEKGKLIDDSKHFILTSPHPSPFSARKGFFGSRPFSKANELLRKQGEEPIDWKISDL</sequence>
<gene>
    <name evidence="9" type="primary">ung</name>
    <name evidence="11" type="ORF">DFO73_102108</name>
</gene>
<evidence type="ECO:0000256" key="8">
    <source>
        <dbReference type="ARBA" id="ARBA00023204"/>
    </source>
</evidence>
<evidence type="ECO:0000256" key="7">
    <source>
        <dbReference type="ARBA" id="ARBA00022801"/>
    </source>
</evidence>
<comment type="caution">
    <text evidence="11">The sequence shown here is derived from an EMBL/GenBank/DDBJ whole genome shotgun (WGS) entry which is preliminary data.</text>
</comment>
<dbReference type="Proteomes" id="UP000247150">
    <property type="component" value="Unassembled WGS sequence"/>
</dbReference>
<feature type="domain" description="Uracil-DNA glycosylase-like" evidence="10">
    <location>
        <begin position="51"/>
        <end position="211"/>
    </location>
</feature>
<dbReference type="NCBIfam" id="NF003592">
    <property type="entry name" value="PRK05254.1-5"/>
    <property type="match status" value="1"/>
</dbReference>
<dbReference type="RefSeq" id="WP_110063664.1">
    <property type="nucleotide sequence ID" value="NZ_QGTW01000002.1"/>
</dbReference>
<comment type="function">
    <text evidence="2 9">Excises uracil residues from the DNA which can arise as a result of misincorporation of dUMP residues by DNA polymerase or due to deamination of cytosine.</text>
</comment>
<evidence type="ECO:0000259" key="10">
    <source>
        <dbReference type="SMART" id="SM00986"/>
    </source>
</evidence>
<dbReference type="InterPro" id="IPR036895">
    <property type="entry name" value="Uracil-DNA_glycosylase-like_sf"/>
</dbReference>
<comment type="subcellular location">
    <subcellularLocation>
        <location evidence="9">Cytoplasm</location>
    </subcellularLocation>
</comment>
<dbReference type="InterPro" id="IPR002043">
    <property type="entry name" value="UDG_fam1"/>
</dbReference>
<dbReference type="AlphaFoldDB" id="A0A2V3AC55"/>
<dbReference type="NCBIfam" id="NF003589">
    <property type="entry name" value="PRK05254.1-2"/>
    <property type="match status" value="1"/>
</dbReference>
<dbReference type="Pfam" id="PF03167">
    <property type="entry name" value="UDG"/>
    <property type="match status" value="1"/>
</dbReference>
<dbReference type="PANTHER" id="PTHR11264:SF0">
    <property type="entry name" value="URACIL-DNA GLYCOSYLASE"/>
    <property type="match status" value="1"/>
</dbReference>
<evidence type="ECO:0000256" key="9">
    <source>
        <dbReference type="HAMAP-Rule" id="MF_00148"/>
    </source>
</evidence>
<dbReference type="EMBL" id="QGTW01000002">
    <property type="protein sequence ID" value="PWW31114.1"/>
    <property type="molecule type" value="Genomic_DNA"/>
</dbReference>
<dbReference type="GO" id="GO:0005737">
    <property type="term" value="C:cytoplasm"/>
    <property type="evidence" value="ECO:0007669"/>
    <property type="project" value="UniProtKB-SubCell"/>
</dbReference>
<dbReference type="SMART" id="SM00986">
    <property type="entry name" value="UDG"/>
    <property type="match status" value="1"/>
</dbReference>
<dbReference type="NCBIfam" id="NF003588">
    <property type="entry name" value="PRK05254.1-1"/>
    <property type="match status" value="1"/>
</dbReference>
<dbReference type="EC" id="3.2.2.27" evidence="4 9"/>
<dbReference type="SUPFAM" id="SSF52141">
    <property type="entry name" value="Uracil-DNA glycosylase-like"/>
    <property type="match status" value="1"/>
</dbReference>
<evidence type="ECO:0000256" key="2">
    <source>
        <dbReference type="ARBA" id="ARBA00002631"/>
    </source>
</evidence>
<dbReference type="GO" id="GO:0004844">
    <property type="term" value="F:uracil DNA N-glycosylase activity"/>
    <property type="evidence" value="ECO:0007669"/>
    <property type="project" value="UniProtKB-UniRule"/>
</dbReference>
<accession>A0A2V3AC55</accession>
<dbReference type="CDD" id="cd10027">
    <property type="entry name" value="UDG-F1-like"/>
    <property type="match status" value="1"/>
</dbReference>
<evidence type="ECO:0000256" key="3">
    <source>
        <dbReference type="ARBA" id="ARBA00008184"/>
    </source>
</evidence>
<dbReference type="HAMAP" id="MF_00148">
    <property type="entry name" value="UDG"/>
    <property type="match status" value="1"/>
</dbReference>
<reference evidence="11 12" key="1">
    <citation type="submission" date="2018-05" db="EMBL/GenBank/DDBJ databases">
        <title>Freshwater and sediment microbial communities from various areas in North America, analyzing microbe dynamics in response to fracking.</title>
        <authorList>
            <person name="Lamendella R."/>
        </authorList>
    </citation>
    <scope>NUCLEOTIDE SEQUENCE [LARGE SCALE GENOMIC DNA]</scope>
    <source>
        <strain evidence="11 12">15_TX</strain>
    </source>
</reference>
<dbReference type="PANTHER" id="PTHR11264">
    <property type="entry name" value="URACIL-DNA GLYCOSYLASE"/>
    <property type="match status" value="1"/>
</dbReference>
<feature type="active site" description="Proton acceptor" evidence="9">
    <location>
        <position position="66"/>
    </location>
</feature>
<dbReference type="GO" id="GO:0097510">
    <property type="term" value="P:base-excision repair, AP site formation via deaminated base removal"/>
    <property type="evidence" value="ECO:0007669"/>
    <property type="project" value="TreeGrafter"/>
</dbReference>
<keyword evidence="9" id="KW-0963">Cytoplasm</keyword>
<organism evidence="11 12">
    <name type="scientific">Cytobacillus oceanisediminis</name>
    <dbReference type="NCBI Taxonomy" id="665099"/>
    <lineage>
        <taxon>Bacteria</taxon>
        <taxon>Bacillati</taxon>
        <taxon>Bacillota</taxon>
        <taxon>Bacilli</taxon>
        <taxon>Bacillales</taxon>
        <taxon>Bacillaceae</taxon>
        <taxon>Cytobacillus</taxon>
    </lineage>
</organism>
<name>A0A2V3AC55_9BACI</name>
<proteinExistence type="inferred from homology"/>
<keyword evidence="6 9" id="KW-0227">DNA damage</keyword>
<evidence type="ECO:0000256" key="5">
    <source>
        <dbReference type="ARBA" id="ARBA00018429"/>
    </source>
</evidence>
<keyword evidence="7 9" id="KW-0378">Hydrolase</keyword>
<dbReference type="SMART" id="SM00987">
    <property type="entry name" value="UreE_C"/>
    <property type="match status" value="1"/>
</dbReference>
<protein>
    <recommendedName>
        <fullName evidence="5 9">Uracil-DNA glycosylase</fullName>
        <shortName evidence="9">UDG</shortName>
        <ecNumber evidence="4 9">3.2.2.27</ecNumber>
    </recommendedName>
</protein>
<dbReference type="OrthoDB" id="9804372at2"/>
<evidence type="ECO:0000256" key="6">
    <source>
        <dbReference type="ARBA" id="ARBA00022763"/>
    </source>
</evidence>
<evidence type="ECO:0000313" key="11">
    <source>
        <dbReference type="EMBL" id="PWW31114.1"/>
    </source>
</evidence>
<evidence type="ECO:0000313" key="12">
    <source>
        <dbReference type="Proteomes" id="UP000247150"/>
    </source>
</evidence>
<comment type="catalytic activity">
    <reaction evidence="1 9">
        <text>Hydrolyzes single-stranded DNA or mismatched double-stranded DNA and polynucleotides, releasing free uracil.</text>
        <dbReference type="EC" id="3.2.2.27"/>
    </reaction>
</comment>
<evidence type="ECO:0000256" key="4">
    <source>
        <dbReference type="ARBA" id="ARBA00012030"/>
    </source>
</evidence>
<dbReference type="FunFam" id="3.40.470.10:FF:000001">
    <property type="entry name" value="Uracil-DNA glycosylase"/>
    <property type="match status" value="1"/>
</dbReference>
<dbReference type="Gene3D" id="3.40.470.10">
    <property type="entry name" value="Uracil-DNA glycosylase-like domain"/>
    <property type="match status" value="1"/>
</dbReference>